<name>A0ABV3LYH8_9ACTN</name>
<dbReference type="Proteomes" id="UP001553843">
    <property type="component" value="Unassembled WGS sequence"/>
</dbReference>
<feature type="transmembrane region" description="Helical" evidence="1">
    <location>
        <begin position="170"/>
        <end position="191"/>
    </location>
</feature>
<keyword evidence="1" id="KW-0472">Membrane</keyword>
<feature type="transmembrane region" description="Helical" evidence="1">
    <location>
        <begin position="112"/>
        <end position="129"/>
    </location>
</feature>
<keyword evidence="1" id="KW-1133">Transmembrane helix</keyword>
<comment type="caution">
    <text evidence="2">The sequence shown here is derived from an EMBL/GenBank/DDBJ whole genome shotgun (WGS) entry which is preliminary data.</text>
</comment>
<feature type="transmembrane region" description="Helical" evidence="1">
    <location>
        <begin position="136"/>
        <end position="158"/>
    </location>
</feature>
<evidence type="ECO:0000256" key="1">
    <source>
        <dbReference type="SAM" id="Phobius"/>
    </source>
</evidence>
<keyword evidence="3" id="KW-1185">Reference proteome</keyword>
<evidence type="ECO:0000313" key="3">
    <source>
        <dbReference type="Proteomes" id="UP001553843"/>
    </source>
</evidence>
<dbReference type="InterPro" id="IPR009339">
    <property type="entry name" value="DUF998"/>
</dbReference>
<keyword evidence="1" id="KW-0812">Transmembrane</keyword>
<sequence length="193" mass="19972">MVVDPLFTATYLVAGAVRADYEPLRHPVSSLALGRGGWVQTANFLCAALLSSAFAVGLWCAGASPWGALLVGGWAVGLLGAGLFRTDPVAGYLRGTPHLVRHPTRAGARHDALSLCAFLALTAACFVFAPSGSPGWAACSVGSGVLFAVTVALSSAAFDSGRWPAGFGGRFQRISLAIAWIWLAVLAFRALRA</sequence>
<proteinExistence type="predicted"/>
<gene>
    <name evidence="2" type="ORF">AB0887_21445</name>
</gene>
<dbReference type="RefSeq" id="WP_359771758.1">
    <property type="nucleotide sequence ID" value="NZ_JBEYRR010000001.1"/>
</dbReference>
<reference evidence="2 3" key="1">
    <citation type="submission" date="2024-06" db="EMBL/GenBank/DDBJ databases">
        <title>The Natural Products Discovery Center: Release of the First 8490 Sequenced Strains for Exploring Actinobacteria Biosynthetic Diversity.</title>
        <authorList>
            <person name="Kalkreuter E."/>
            <person name="Kautsar S.A."/>
            <person name="Yang D."/>
            <person name="Bader C.D."/>
            <person name="Teijaro C.N."/>
            <person name="Fluegel L."/>
            <person name="Davis C.M."/>
            <person name="Simpson J.R."/>
            <person name="Lauterbach L."/>
            <person name="Steele A.D."/>
            <person name="Gui C."/>
            <person name="Meng S."/>
            <person name="Li G."/>
            <person name="Viehrig K."/>
            <person name="Ye F."/>
            <person name="Su P."/>
            <person name="Kiefer A.F."/>
            <person name="Nichols A."/>
            <person name="Cepeda A.J."/>
            <person name="Yan W."/>
            <person name="Fan B."/>
            <person name="Jiang Y."/>
            <person name="Adhikari A."/>
            <person name="Zheng C.-J."/>
            <person name="Schuster L."/>
            <person name="Cowan T.M."/>
            <person name="Smanski M.J."/>
            <person name="Chevrette M.G."/>
            <person name="De Carvalho L.P.S."/>
            <person name="Shen B."/>
        </authorList>
    </citation>
    <scope>NUCLEOTIDE SEQUENCE [LARGE SCALE GENOMIC DNA]</scope>
    <source>
        <strain evidence="2 3">NPDC047833</strain>
    </source>
</reference>
<evidence type="ECO:0000313" key="2">
    <source>
        <dbReference type="EMBL" id="MEW2364494.1"/>
    </source>
</evidence>
<organism evidence="2 3">
    <name type="scientific">Streptomyces huasconensis</name>
    <dbReference type="NCBI Taxonomy" id="1854574"/>
    <lineage>
        <taxon>Bacteria</taxon>
        <taxon>Bacillati</taxon>
        <taxon>Actinomycetota</taxon>
        <taxon>Actinomycetes</taxon>
        <taxon>Kitasatosporales</taxon>
        <taxon>Streptomycetaceae</taxon>
        <taxon>Streptomyces</taxon>
    </lineage>
</organism>
<accession>A0ABV3LYH8</accession>
<feature type="transmembrane region" description="Helical" evidence="1">
    <location>
        <begin position="66"/>
        <end position="84"/>
    </location>
</feature>
<feature type="transmembrane region" description="Helical" evidence="1">
    <location>
        <begin position="38"/>
        <end position="59"/>
    </location>
</feature>
<dbReference type="Pfam" id="PF06197">
    <property type="entry name" value="DUF998"/>
    <property type="match status" value="1"/>
</dbReference>
<protein>
    <submittedName>
        <fullName evidence="2">DUF998 domain-containing protein</fullName>
    </submittedName>
</protein>
<dbReference type="EMBL" id="JBEYRS010000008">
    <property type="protein sequence ID" value="MEW2364494.1"/>
    <property type="molecule type" value="Genomic_DNA"/>
</dbReference>